<keyword evidence="3" id="KW-1185">Reference proteome</keyword>
<comment type="caution">
    <text evidence="2">The sequence shown here is derived from an EMBL/GenBank/DDBJ whole genome shotgun (WGS) entry which is preliminary data.</text>
</comment>
<gene>
    <name evidence="2" type="ORF">WN944_007004</name>
</gene>
<feature type="region of interest" description="Disordered" evidence="1">
    <location>
        <begin position="43"/>
        <end position="69"/>
    </location>
</feature>
<dbReference type="EMBL" id="JBCGBO010000003">
    <property type="protein sequence ID" value="KAK9215001.1"/>
    <property type="molecule type" value="Genomic_DNA"/>
</dbReference>
<organism evidence="2 3">
    <name type="scientific">Citrus x changshan-huyou</name>
    <dbReference type="NCBI Taxonomy" id="2935761"/>
    <lineage>
        <taxon>Eukaryota</taxon>
        <taxon>Viridiplantae</taxon>
        <taxon>Streptophyta</taxon>
        <taxon>Embryophyta</taxon>
        <taxon>Tracheophyta</taxon>
        <taxon>Spermatophyta</taxon>
        <taxon>Magnoliopsida</taxon>
        <taxon>eudicotyledons</taxon>
        <taxon>Gunneridae</taxon>
        <taxon>Pentapetalae</taxon>
        <taxon>rosids</taxon>
        <taxon>malvids</taxon>
        <taxon>Sapindales</taxon>
        <taxon>Rutaceae</taxon>
        <taxon>Aurantioideae</taxon>
        <taxon>Citrus</taxon>
    </lineage>
</organism>
<protein>
    <submittedName>
        <fullName evidence="2">Uncharacterized protein</fullName>
    </submittedName>
</protein>
<proteinExistence type="predicted"/>
<reference evidence="2 3" key="1">
    <citation type="submission" date="2024-05" db="EMBL/GenBank/DDBJ databases">
        <title>Haplotype-resolved chromosome-level genome assembly of Huyou (Citrus changshanensis).</title>
        <authorList>
            <person name="Miao C."/>
            <person name="Chen W."/>
            <person name="Wu Y."/>
            <person name="Wang L."/>
            <person name="Zhao S."/>
            <person name="Grierson D."/>
            <person name="Xu C."/>
            <person name="Chen K."/>
        </authorList>
    </citation>
    <scope>NUCLEOTIDE SEQUENCE [LARGE SCALE GENOMIC DNA]</scope>
    <source>
        <strain evidence="2">01-14</strain>
        <tissue evidence="2">Leaf</tissue>
    </source>
</reference>
<accession>A0AAP0MQ07</accession>
<evidence type="ECO:0000313" key="2">
    <source>
        <dbReference type="EMBL" id="KAK9215001.1"/>
    </source>
</evidence>
<feature type="compositionally biased region" description="Polar residues" evidence="1">
    <location>
        <begin position="45"/>
        <end position="69"/>
    </location>
</feature>
<sequence>MLFVYSTYMMVSNDVWTVSGHLRDSLFEEDMLSAGEIYSKVSKKGASSSTQKDVGLTRGSSRGCSGSDA</sequence>
<evidence type="ECO:0000313" key="3">
    <source>
        <dbReference type="Proteomes" id="UP001428341"/>
    </source>
</evidence>
<dbReference type="AlphaFoldDB" id="A0AAP0MQ07"/>
<dbReference type="Proteomes" id="UP001428341">
    <property type="component" value="Unassembled WGS sequence"/>
</dbReference>
<evidence type="ECO:0000256" key="1">
    <source>
        <dbReference type="SAM" id="MobiDB-lite"/>
    </source>
</evidence>
<name>A0AAP0MQ07_9ROSI</name>